<dbReference type="Proteomes" id="UP001182556">
    <property type="component" value="Unassembled WGS sequence"/>
</dbReference>
<evidence type="ECO:0000256" key="2">
    <source>
        <dbReference type="SAM" id="MobiDB-lite"/>
    </source>
</evidence>
<dbReference type="InterPro" id="IPR040750">
    <property type="entry name" value="eIF3m_C_helix"/>
</dbReference>
<evidence type="ECO:0000259" key="3">
    <source>
        <dbReference type="SMART" id="SM00088"/>
    </source>
</evidence>
<evidence type="ECO:0000313" key="4">
    <source>
        <dbReference type="EMBL" id="KAK1921181.1"/>
    </source>
</evidence>
<comment type="caution">
    <text evidence="4">The sequence shown here is derived from an EMBL/GenBank/DDBJ whole genome shotgun (WGS) entry which is preliminary data.</text>
</comment>
<dbReference type="AlphaFoldDB" id="A0AAD9CSN9"/>
<comment type="similarity">
    <text evidence="1">Belongs to the CSN7/EIF3M family. CSN7 subfamily.</text>
</comment>
<protein>
    <recommendedName>
        <fullName evidence="3">PCI domain-containing protein</fullName>
    </recommendedName>
</protein>
<sequence>MADAIAIAADLPFRAQLVEFILHLSRSLPNATEAINKDLLAQFEAQVKTEDPNAEIPEENRREVVKALVAKVAELRGAMEGLKDADAESSHLLLQHLISSNFDTSSEEYKSLVKSVIESVKKAGEAAWATKRITRHEQACRVLNNTYNYLPSSSPLRPVALLSLITLLGLSSDLKSLSLTPSNLSAAISQWDISNEEKSSFLSSAAAIYAQARETRKSLELSLIAIEQLQAGSHVVEKALIYAIADEKRYTVDDVVRAPGVQEKLEGKTAELVALFQGDVAEGGKKGQEWVAANQSWIEGQNVPSFTAEGVLRKLRAIALVQLASESSNQQLSYSDISSALQVDSSEVEVYVIDAIRDNLLKARLSQPTSTVRILSVSSVASRNFGAAEWQLLERRLQDWKKAIGNVKVVVDEAEAIAAQGPITNRPSGPRQDKGRRENRENRENREQREQREPREPREQREQAREEVAA</sequence>
<dbReference type="PANTHER" id="PTHR15350">
    <property type="entry name" value="COP9 SIGNALOSOME COMPLEX SUBUNIT 7/DENDRITIC CELL PROTEIN GA17"/>
    <property type="match status" value="1"/>
</dbReference>
<feature type="compositionally biased region" description="Basic and acidic residues" evidence="2">
    <location>
        <begin position="431"/>
        <end position="470"/>
    </location>
</feature>
<gene>
    <name evidence="4" type="ORF">DB88DRAFT_499930</name>
</gene>
<dbReference type="GO" id="GO:0002183">
    <property type="term" value="P:cytoplasmic translational initiation"/>
    <property type="evidence" value="ECO:0007669"/>
    <property type="project" value="TreeGrafter"/>
</dbReference>
<dbReference type="SMART" id="SM00088">
    <property type="entry name" value="PINT"/>
    <property type="match status" value="1"/>
</dbReference>
<dbReference type="EMBL" id="JAODAN010000011">
    <property type="protein sequence ID" value="KAK1921181.1"/>
    <property type="molecule type" value="Genomic_DNA"/>
</dbReference>
<evidence type="ECO:0000313" key="5">
    <source>
        <dbReference type="Proteomes" id="UP001182556"/>
    </source>
</evidence>
<keyword evidence="5" id="KW-1185">Reference proteome</keyword>
<name>A0AAD9CSN9_PAPLA</name>
<dbReference type="PANTHER" id="PTHR15350:SF2">
    <property type="entry name" value="EUKARYOTIC TRANSLATION INITIATION FACTOR 3 SUBUNIT M"/>
    <property type="match status" value="1"/>
</dbReference>
<feature type="region of interest" description="Disordered" evidence="2">
    <location>
        <begin position="420"/>
        <end position="470"/>
    </location>
</feature>
<feature type="domain" description="PCI" evidence="3">
    <location>
        <begin position="306"/>
        <end position="400"/>
    </location>
</feature>
<dbReference type="GO" id="GO:0005852">
    <property type="term" value="C:eukaryotic translation initiation factor 3 complex"/>
    <property type="evidence" value="ECO:0007669"/>
    <property type="project" value="TreeGrafter"/>
</dbReference>
<organism evidence="4 5">
    <name type="scientific">Papiliotrema laurentii</name>
    <name type="common">Cryptococcus laurentii</name>
    <dbReference type="NCBI Taxonomy" id="5418"/>
    <lineage>
        <taxon>Eukaryota</taxon>
        <taxon>Fungi</taxon>
        <taxon>Dikarya</taxon>
        <taxon>Basidiomycota</taxon>
        <taxon>Agaricomycotina</taxon>
        <taxon>Tremellomycetes</taxon>
        <taxon>Tremellales</taxon>
        <taxon>Rhynchogastremaceae</taxon>
        <taxon>Papiliotrema</taxon>
    </lineage>
</organism>
<dbReference type="Pfam" id="PF01399">
    <property type="entry name" value="PCI"/>
    <property type="match status" value="1"/>
</dbReference>
<accession>A0AAD9CSN9</accession>
<proteinExistence type="inferred from homology"/>
<evidence type="ECO:0000256" key="1">
    <source>
        <dbReference type="ARBA" id="ARBA00008482"/>
    </source>
</evidence>
<dbReference type="InterPro" id="IPR000717">
    <property type="entry name" value="PCI_dom"/>
</dbReference>
<reference evidence="4" key="1">
    <citation type="submission" date="2023-02" db="EMBL/GenBank/DDBJ databases">
        <title>Identification and recombinant expression of a fungal hydrolase from Papiliotrema laurentii that hydrolyzes apple cutin and clears colloidal polyester polyurethane.</title>
        <authorList>
            <consortium name="DOE Joint Genome Institute"/>
            <person name="Roman V.A."/>
            <person name="Bojanowski C."/>
            <person name="Crable B.R."/>
            <person name="Wagner D.N."/>
            <person name="Hung C.S."/>
            <person name="Nadeau L.J."/>
            <person name="Schratz L."/>
            <person name="Haridas S."/>
            <person name="Pangilinan J."/>
            <person name="Lipzen A."/>
            <person name="Na H."/>
            <person name="Yan M."/>
            <person name="Ng V."/>
            <person name="Grigoriev I.V."/>
            <person name="Spatafora J.W."/>
            <person name="Barlow D."/>
            <person name="Biffinger J."/>
            <person name="Kelley-Loughnane N."/>
            <person name="Varaljay V.A."/>
            <person name="Crookes-Goodson W.J."/>
        </authorList>
    </citation>
    <scope>NUCLEOTIDE SEQUENCE</scope>
    <source>
        <strain evidence="4">5307AH</strain>
    </source>
</reference>
<dbReference type="InterPro" id="IPR045237">
    <property type="entry name" value="COPS7/eIF3m"/>
</dbReference>
<dbReference type="Pfam" id="PF18005">
    <property type="entry name" value="eIF3m_C_helix"/>
    <property type="match status" value="1"/>
</dbReference>